<evidence type="ECO:0000256" key="1">
    <source>
        <dbReference type="ARBA" id="ARBA00000851"/>
    </source>
</evidence>
<keyword evidence="13" id="KW-1185">Reference proteome</keyword>
<accession>A0A0E3P570</accession>
<dbReference type="PATRIC" id="fig|1434120.4.peg.2877"/>
<evidence type="ECO:0000256" key="2">
    <source>
        <dbReference type="ARBA" id="ARBA00008598"/>
    </source>
</evidence>
<name>A0A0E3P570_9EURY</name>
<evidence type="ECO:0000256" key="8">
    <source>
        <dbReference type="ARBA" id="ARBA00022801"/>
    </source>
</evidence>
<dbReference type="InterPro" id="IPR051268">
    <property type="entry name" value="Type-I_R_enzyme_R_subunit"/>
</dbReference>
<proteinExistence type="inferred from homology"/>
<evidence type="ECO:0000256" key="4">
    <source>
        <dbReference type="ARBA" id="ARBA00022722"/>
    </source>
</evidence>
<evidence type="ECO:0000256" key="10">
    <source>
        <dbReference type="ARBA" id="ARBA00023125"/>
    </source>
</evidence>
<reference evidence="12 13" key="1">
    <citation type="submission" date="2014-07" db="EMBL/GenBank/DDBJ databases">
        <title>Methanogenic archaea and the global carbon cycle.</title>
        <authorList>
            <person name="Henriksen J.R."/>
            <person name="Luke J."/>
            <person name="Reinhart S."/>
            <person name="Benedict M.N."/>
            <person name="Youngblut N.D."/>
            <person name="Metcalf M.E."/>
            <person name="Whitaker R.J."/>
            <person name="Metcalf W.W."/>
        </authorList>
    </citation>
    <scope>NUCLEOTIDE SEQUENCE [LARGE SCALE GENOMIC DNA]</scope>
    <source>
        <strain evidence="12 13">T4/M</strain>
    </source>
</reference>
<keyword evidence="5" id="KW-0547">Nucleotide-binding</keyword>
<keyword evidence="7" id="KW-0255">Endonuclease</keyword>
<feature type="domain" description="Restriction endonuclease type I HsdR N-terminal" evidence="11">
    <location>
        <begin position="3"/>
        <end position="118"/>
    </location>
</feature>
<keyword evidence="6" id="KW-0680">Restriction system</keyword>
<evidence type="ECO:0000313" key="12">
    <source>
        <dbReference type="EMBL" id="AKB28932.1"/>
    </source>
</evidence>
<dbReference type="HOGENOM" id="CLU_2033497_0_0_2"/>
<keyword evidence="8 12" id="KW-0378">Hydrolase</keyword>
<dbReference type="Pfam" id="PF04313">
    <property type="entry name" value="HSDR_N"/>
    <property type="match status" value="1"/>
</dbReference>
<sequence length="122" mass="13961">MLLVRKLNEAIKKLNPDICGEAEELAIQELEKDRSRLSSVKANQEVYSIIKNGVKVKVRNKKGELEDQTVKIIDFENPENNDFFLASQFWITGDIDTRRTDLLGFVNGIPLIFIELKALAER</sequence>
<dbReference type="AlphaFoldDB" id="A0A0E3P570"/>
<keyword evidence="9" id="KW-0067">ATP-binding</keyword>
<dbReference type="Gene3D" id="3.90.1570.50">
    <property type="match status" value="1"/>
</dbReference>
<evidence type="ECO:0000256" key="5">
    <source>
        <dbReference type="ARBA" id="ARBA00022741"/>
    </source>
</evidence>
<dbReference type="EMBL" id="CP009506">
    <property type="protein sequence ID" value="AKB28932.1"/>
    <property type="molecule type" value="Genomic_DNA"/>
</dbReference>
<dbReference type="InterPro" id="IPR007409">
    <property type="entry name" value="Restrct_endonuc_type1_HsdR_N"/>
</dbReference>
<comment type="catalytic activity">
    <reaction evidence="1">
        <text>Endonucleolytic cleavage of DNA to give random double-stranded fragments with terminal 5'-phosphates, ATP is simultaneously hydrolyzed.</text>
        <dbReference type="EC" id="3.1.21.3"/>
    </reaction>
</comment>
<keyword evidence="10" id="KW-0238">DNA-binding</keyword>
<evidence type="ECO:0000256" key="7">
    <source>
        <dbReference type="ARBA" id="ARBA00022759"/>
    </source>
</evidence>
<evidence type="ECO:0000256" key="9">
    <source>
        <dbReference type="ARBA" id="ARBA00022840"/>
    </source>
</evidence>
<evidence type="ECO:0000259" key="11">
    <source>
        <dbReference type="Pfam" id="PF04313"/>
    </source>
</evidence>
<dbReference type="GO" id="GO:0009307">
    <property type="term" value="P:DNA restriction-modification system"/>
    <property type="evidence" value="ECO:0007669"/>
    <property type="project" value="UniProtKB-KW"/>
</dbReference>
<dbReference type="PANTHER" id="PTHR30195:SF15">
    <property type="entry name" value="TYPE I RESTRICTION ENZYME HINDI ENDONUCLEASE SUBUNIT"/>
    <property type="match status" value="1"/>
</dbReference>
<evidence type="ECO:0000313" key="13">
    <source>
        <dbReference type="Proteomes" id="UP000033111"/>
    </source>
</evidence>
<organism evidence="12 13">
    <name type="scientific">Methanosarcina siciliae T4/M</name>
    <dbReference type="NCBI Taxonomy" id="1434120"/>
    <lineage>
        <taxon>Archaea</taxon>
        <taxon>Methanobacteriati</taxon>
        <taxon>Methanobacteriota</taxon>
        <taxon>Stenosarchaea group</taxon>
        <taxon>Methanomicrobia</taxon>
        <taxon>Methanosarcinales</taxon>
        <taxon>Methanosarcinaceae</taxon>
        <taxon>Methanosarcina</taxon>
    </lineage>
</organism>
<dbReference type="GO" id="GO:0003677">
    <property type="term" value="F:DNA binding"/>
    <property type="evidence" value="ECO:0007669"/>
    <property type="project" value="UniProtKB-KW"/>
</dbReference>
<gene>
    <name evidence="12" type="ORF">MSSIT_2213</name>
</gene>
<dbReference type="KEGG" id="msw:MSSIT_2213"/>
<dbReference type="Proteomes" id="UP000033111">
    <property type="component" value="Chromosome"/>
</dbReference>
<dbReference type="CDD" id="cd22332">
    <property type="entry name" value="HsdR_N"/>
    <property type="match status" value="1"/>
</dbReference>
<dbReference type="EC" id="3.1.21.3" evidence="3"/>
<protein>
    <recommendedName>
        <fullName evidence="3">type I site-specific deoxyribonuclease</fullName>
        <ecNumber evidence="3">3.1.21.3</ecNumber>
    </recommendedName>
</protein>
<comment type="similarity">
    <text evidence="2">Belongs to the HsdR family.</text>
</comment>
<evidence type="ECO:0000256" key="3">
    <source>
        <dbReference type="ARBA" id="ARBA00012654"/>
    </source>
</evidence>
<dbReference type="GO" id="GO:0005524">
    <property type="term" value="F:ATP binding"/>
    <property type="evidence" value="ECO:0007669"/>
    <property type="project" value="UniProtKB-KW"/>
</dbReference>
<evidence type="ECO:0000256" key="6">
    <source>
        <dbReference type="ARBA" id="ARBA00022747"/>
    </source>
</evidence>
<dbReference type="GO" id="GO:0009035">
    <property type="term" value="F:type I site-specific deoxyribonuclease activity"/>
    <property type="evidence" value="ECO:0007669"/>
    <property type="project" value="UniProtKB-EC"/>
</dbReference>
<dbReference type="PANTHER" id="PTHR30195">
    <property type="entry name" value="TYPE I SITE-SPECIFIC DEOXYRIBONUCLEASE PROTEIN SUBUNIT M AND R"/>
    <property type="match status" value="1"/>
</dbReference>
<keyword evidence="4" id="KW-0540">Nuclease</keyword>